<evidence type="ECO:0000256" key="4">
    <source>
        <dbReference type="ARBA" id="ARBA00023139"/>
    </source>
</evidence>
<name>A0ABN6RZN9_9BACT</name>
<proteinExistence type="predicted"/>
<keyword evidence="2 6" id="KW-0732">Signal</keyword>
<keyword evidence="1" id="KW-1003">Cell membrane</keyword>
<dbReference type="SUPFAM" id="SSF50182">
    <property type="entry name" value="Sm-like ribonucleoproteins"/>
    <property type="match status" value="1"/>
</dbReference>
<dbReference type="PANTHER" id="PTHR37011">
    <property type="entry name" value="POT FAMILY PEPTIDE TRANSPORT PROTEIN-RELATED"/>
    <property type="match status" value="1"/>
</dbReference>
<evidence type="ECO:0000256" key="1">
    <source>
        <dbReference type="ARBA" id="ARBA00022475"/>
    </source>
</evidence>
<protein>
    <recommendedName>
        <fullName evidence="7">Lipoprotein YgdI/YgdR-like SH3-like domain-containing protein</fullName>
    </recommendedName>
</protein>
<dbReference type="InterPro" id="IPR010920">
    <property type="entry name" value="LSM_dom_sf"/>
</dbReference>
<evidence type="ECO:0000259" key="7">
    <source>
        <dbReference type="Pfam" id="PF06004"/>
    </source>
</evidence>
<feature type="signal peptide" evidence="6">
    <location>
        <begin position="1"/>
        <end position="19"/>
    </location>
</feature>
<feature type="domain" description="Lipoprotein YgdI/YgdR-like SH3-like" evidence="7">
    <location>
        <begin position="25"/>
        <end position="72"/>
    </location>
</feature>
<dbReference type="EMBL" id="AP026709">
    <property type="protein sequence ID" value="BDQ36401.1"/>
    <property type="molecule type" value="Genomic_DNA"/>
</dbReference>
<evidence type="ECO:0000313" key="9">
    <source>
        <dbReference type="Proteomes" id="UP001317742"/>
    </source>
</evidence>
<dbReference type="InterPro" id="IPR047807">
    <property type="entry name" value="YgdI/YgdR-like_SH3-like"/>
</dbReference>
<dbReference type="NCBIfam" id="NF033216">
    <property type="entry name" value="lipo_YgdI_YgdR"/>
    <property type="match status" value="1"/>
</dbReference>
<keyword evidence="5" id="KW-0449">Lipoprotein</keyword>
<accession>A0ABN6RZN9</accession>
<evidence type="ECO:0000256" key="2">
    <source>
        <dbReference type="ARBA" id="ARBA00022729"/>
    </source>
</evidence>
<keyword evidence="3" id="KW-0472">Membrane</keyword>
<evidence type="ECO:0000256" key="6">
    <source>
        <dbReference type="SAM" id="SignalP"/>
    </source>
</evidence>
<dbReference type="PANTHER" id="PTHR37011:SF1">
    <property type="entry name" value="POT FAMILY PEPTIDE TRANSPORT PROTEIN"/>
    <property type="match status" value="1"/>
</dbReference>
<dbReference type="RefSeq" id="WP_281762301.1">
    <property type="nucleotide sequence ID" value="NZ_AP026709.1"/>
</dbReference>
<sequence length="73" mass="8506">MKRFFTLVMLCLFAFSLTACFSKKYMITTNTGKTYIADGSPEYDVQTETYKFEDDKGKKVILNQEDIEVIKEQ</sequence>
<dbReference type="InterPro" id="IPR010305">
    <property type="entry name" value="YgdI/YgdR-like"/>
</dbReference>
<feature type="chain" id="PRO_5045235355" description="Lipoprotein YgdI/YgdR-like SH3-like domain-containing protein" evidence="6">
    <location>
        <begin position="20"/>
        <end position="73"/>
    </location>
</feature>
<keyword evidence="4" id="KW-0564">Palmitate</keyword>
<gene>
    <name evidence="8" type="ORF">SYK_07610</name>
</gene>
<reference evidence="8 9" key="1">
    <citation type="submission" date="2022-08" db="EMBL/GenBank/DDBJ databases">
        <title>Genome Sequence of the sulphate-reducing bacterium, Pseudodesulfovibrio sp. SYK.</title>
        <authorList>
            <person name="Kondo R."/>
            <person name="Kataoka T."/>
        </authorList>
    </citation>
    <scope>NUCLEOTIDE SEQUENCE [LARGE SCALE GENOMIC DNA]</scope>
    <source>
        <strain evidence="8 9">SYK</strain>
    </source>
</reference>
<evidence type="ECO:0000256" key="5">
    <source>
        <dbReference type="ARBA" id="ARBA00023288"/>
    </source>
</evidence>
<dbReference type="Pfam" id="PF06004">
    <property type="entry name" value="DUF903"/>
    <property type="match status" value="1"/>
</dbReference>
<evidence type="ECO:0000313" key="8">
    <source>
        <dbReference type="EMBL" id="BDQ36401.1"/>
    </source>
</evidence>
<dbReference type="Proteomes" id="UP001317742">
    <property type="component" value="Chromosome"/>
</dbReference>
<keyword evidence="9" id="KW-1185">Reference proteome</keyword>
<dbReference type="PROSITE" id="PS51257">
    <property type="entry name" value="PROKAR_LIPOPROTEIN"/>
    <property type="match status" value="1"/>
</dbReference>
<dbReference type="Gene3D" id="2.30.30.100">
    <property type="match status" value="1"/>
</dbReference>
<evidence type="ECO:0000256" key="3">
    <source>
        <dbReference type="ARBA" id="ARBA00023136"/>
    </source>
</evidence>
<organism evidence="8 9">
    <name type="scientific">Pseudodesulfovibrio nedwellii</name>
    <dbReference type="NCBI Taxonomy" id="2973072"/>
    <lineage>
        <taxon>Bacteria</taxon>
        <taxon>Pseudomonadati</taxon>
        <taxon>Thermodesulfobacteriota</taxon>
        <taxon>Desulfovibrionia</taxon>
        <taxon>Desulfovibrionales</taxon>
        <taxon>Desulfovibrionaceae</taxon>
    </lineage>
</organism>